<dbReference type="Proteomes" id="UP000510897">
    <property type="component" value="Segment"/>
</dbReference>
<protein>
    <submittedName>
        <fullName evidence="1">Uncharacterized protein</fullName>
    </submittedName>
</protein>
<name>A0A7D5JGZ1_9CAUD</name>
<evidence type="ECO:0000313" key="2">
    <source>
        <dbReference type="Proteomes" id="UP000510897"/>
    </source>
</evidence>
<dbReference type="SUPFAM" id="SSF52540">
    <property type="entry name" value="P-loop containing nucleoside triphosphate hydrolases"/>
    <property type="match status" value="1"/>
</dbReference>
<dbReference type="EMBL" id="MT586120">
    <property type="protein sequence ID" value="QLF86109.1"/>
    <property type="molecule type" value="Genomic_DNA"/>
</dbReference>
<proteinExistence type="predicted"/>
<gene>
    <name evidence="1" type="ORF">CC030809_00053</name>
</gene>
<reference evidence="1 2" key="2">
    <citation type="submission" date="2020-07" db="EMBL/GenBank/DDBJ databases">
        <title>Signatures of coevolution in a cyanophage population.</title>
        <authorList>
            <person name="Abebe J."/>
        </authorList>
    </citation>
    <scope>NUCLEOTIDE SEQUENCE [LARGE SCALE GENOMIC DNA]</scope>
    <source>
        <strain evidence="1">0809CC03</strain>
    </source>
</reference>
<dbReference type="InterPro" id="IPR027417">
    <property type="entry name" value="P-loop_NTPase"/>
</dbReference>
<dbReference type="Gene3D" id="3.40.50.300">
    <property type="entry name" value="P-loop containing nucleotide triphosphate hydrolases"/>
    <property type="match status" value="1"/>
</dbReference>
<accession>A0A7D5JGZ1</accession>
<evidence type="ECO:0000313" key="1">
    <source>
        <dbReference type="EMBL" id="QLF86109.1"/>
    </source>
</evidence>
<organism evidence="1 2">
    <name type="scientific">Synechococcus phage S-CAM7</name>
    <dbReference type="NCBI Taxonomy" id="1883368"/>
    <lineage>
        <taxon>Viruses</taxon>
        <taxon>Duplodnaviria</taxon>
        <taxon>Heunggongvirae</taxon>
        <taxon>Uroviricota</taxon>
        <taxon>Caudoviricetes</taxon>
        <taxon>Pantevenvirales</taxon>
        <taxon>Kyanoviridae</taxon>
        <taxon>Mazuvirus</taxon>
        <taxon>Mazuvirus scam7</taxon>
    </lineage>
</organism>
<sequence>MHTTKTLYVETDSAETDSAKVTGLFRNIIGDAFDADERAKQYKGKRRQDFFGHWDLPPGIRDYLIHTELKRPCYSERVIWRDPKVSDVQSKEVFDFFVDKNSTVAEMKQVVIDLISEVVLSIGGESKVKPFIPTTWQRDAIRFVAQSLSEGKTTLMLELAARFGKTGTSVCMFDYSSADVMVVTNYVKTVNKSFGNTVVDFFADRMVYVDARSKNAESMIDSALANGKKVVLVCSLHHSQNLDYNIDMIRKYDNRIVFVDEADFGCHKDKQVSRVKRLRENVPLILMTGTGADKAAASHHIDGMLSTTYFDMLLQTNKA</sequence>
<reference evidence="1 2" key="1">
    <citation type="submission" date="2020-06" db="EMBL/GenBank/DDBJ databases">
        <authorList>
            <person name="Puxty R.J."/>
            <person name="Weihe C."/>
            <person name="Marston M.F."/>
            <person name="Martiny J.B.H."/>
        </authorList>
    </citation>
    <scope>NUCLEOTIDE SEQUENCE [LARGE SCALE GENOMIC DNA]</scope>
    <source>
        <strain evidence="1">0809CC03</strain>
    </source>
</reference>